<dbReference type="InterPro" id="IPR042099">
    <property type="entry name" value="ANL_N_sf"/>
</dbReference>
<dbReference type="GO" id="GO:0030729">
    <property type="term" value="F:acetoacetate-CoA ligase activity"/>
    <property type="evidence" value="ECO:0007669"/>
    <property type="project" value="InterPro"/>
</dbReference>
<dbReference type="SUPFAM" id="SSF56801">
    <property type="entry name" value="Acetyl-CoA synthetase-like"/>
    <property type="match status" value="1"/>
</dbReference>
<dbReference type="InterPro" id="IPR000873">
    <property type="entry name" value="AMP-dep_synth/lig_dom"/>
</dbReference>
<proteinExistence type="predicted"/>
<dbReference type="Proteomes" id="UP000757232">
    <property type="component" value="Unassembled WGS sequence"/>
</dbReference>
<dbReference type="InterPro" id="IPR020845">
    <property type="entry name" value="AMP-binding_CS"/>
</dbReference>
<dbReference type="Gene3D" id="3.30.300.30">
    <property type="match status" value="1"/>
</dbReference>
<dbReference type="Gene3D" id="3.40.50.12780">
    <property type="entry name" value="N-terminal domain of ligase-like"/>
    <property type="match status" value="1"/>
</dbReference>
<gene>
    <name evidence="2" type="ORF">A7U60_g4407</name>
</gene>
<dbReference type="InterPro" id="IPR045851">
    <property type="entry name" value="AMP-bd_C_sf"/>
</dbReference>
<organism evidence="2 3">
    <name type="scientific">Sanghuangporus baumii</name>
    <name type="common">Phellinus baumii</name>
    <dbReference type="NCBI Taxonomy" id="108892"/>
    <lineage>
        <taxon>Eukaryota</taxon>
        <taxon>Fungi</taxon>
        <taxon>Dikarya</taxon>
        <taxon>Basidiomycota</taxon>
        <taxon>Agaricomycotina</taxon>
        <taxon>Agaricomycetes</taxon>
        <taxon>Hymenochaetales</taxon>
        <taxon>Hymenochaetaceae</taxon>
        <taxon>Sanghuangporus</taxon>
    </lineage>
</organism>
<evidence type="ECO:0000259" key="1">
    <source>
        <dbReference type="Pfam" id="PF00501"/>
    </source>
</evidence>
<dbReference type="OrthoDB" id="10253869at2759"/>
<dbReference type="PROSITE" id="PS00455">
    <property type="entry name" value="AMP_BINDING"/>
    <property type="match status" value="1"/>
</dbReference>
<dbReference type="NCBIfam" id="TIGR01217">
    <property type="entry name" value="ac_ac_CoA_syn"/>
    <property type="match status" value="1"/>
</dbReference>
<dbReference type="InterPro" id="IPR005914">
    <property type="entry name" value="Acac_CoA_synth"/>
</dbReference>
<dbReference type="PANTHER" id="PTHR42921">
    <property type="entry name" value="ACETOACETYL-COA SYNTHETASE"/>
    <property type="match status" value="1"/>
</dbReference>
<sequence>MESQKLFDQSHVLWRPPNPSRTRGEYLRRFINHKHGLLLKDYDDLHAYSVKDYTFWLDLWEFLGITSSIPPDPRKILEQGRAPYLPHWFPSARLNYAENLLSRSDDGIAITFARENALAHGNGFENRRIRHVSWRELRIDVAKWAAALRAEGIRFGDRVAIILTNCPTAIALALAVSAVGGILSPTAPDMGIQGILERYKQIRPRLLVAETSSLYAGKFTDLKPKLNEVAVVLKEFGLQKVVLVPGAGSATGERMTNIPLSATFDEFLQGGSRYNGPLTFEQLPFNHPLYILFSSGTSGPPKCIVHSAGGVLLQNKKDCGIGFGMGVDDTYFQFTTTGWMMWPFMLAALSCGTRLIAYDGSPFHPDVKDFLKFISEQRVTVWGTSPRFLTEIHARGIHPLDLASFESLRILFSTGSVLTAPMFEWTQHAFGEGIHIASSSGGTDICSCFVGAVESRPVHSGEIQGKSLGMAVEVFDPEGRNIEHTGVPGELVCTRPHPSLPVGFWGDEDGEKLRKAYFDFYPDVWRQGDFIVLNPRTKGLMILGRSDGVLNPSGVRFGSAEIYAVLDSPPPPYDFTQSIADALCVGQRRARDNDERVLLFLLMRPGHRLTSELKKDVREAIRKALSPRHVPAYIFQVDDIPYTVNSKKIEIAVKQIVSGSNLKPSGTVANPESLRQYYKFYDVESLDENGKQVANRNEKSKF</sequence>
<reference evidence="2" key="1">
    <citation type="submission" date="2016-06" db="EMBL/GenBank/DDBJ databases">
        <title>Draft Genome sequence of the fungus Inonotus baumii.</title>
        <authorList>
            <person name="Zhu H."/>
            <person name="Lin W."/>
        </authorList>
    </citation>
    <scope>NUCLEOTIDE SEQUENCE</scope>
    <source>
        <strain evidence="2">821</strain>
    </source>
</reference>
<protein>
    <submittedName>
        <fullName evidence="2">Acetoacetyl-CoA synthetase</fullName>
    </submittedName>
</protein>
<dbReference type="PANTHER" id="PTHR42921:SF4">
    <property type="entry name" value="ACETOACETYL-COA SYNTHASE (AFU_ORTHOLOGUE AFUA_8G04770)"/>
    <property type="match status" value="1"/>
</dbReference>
<dbReference type="GO" id="GO:0006629">
    <property type="term" value="P:lipid metabolic process"/>
    <property type="evidence" value="ECO:0007669"/>
    <property type="project" value="InterPro"/>
</dbReference>
<dbReference type="NCBIfam" id="NF002937">
    <property type="entry name" value="PRK03584.1"/>
    <property type="match status" value="1"/>
</dbReference>
<feature type="domain" description="AMP-dependent synthetase/ligase" evidence="1">
    <location>
        <begin position="128"/>
        <end position="497"/>
    </location>
</feature>
<name>A0A9Q5HZ04_SANBA</name>
<evidence type="ECO:0000313" key="3">
    <source>
        <dbReference type="Proteomes" id="UP000757232"/>
    </source>
</evidence>
<dbReference type="Pfam" id="PF00501">
    <property type="entry name" value="AMP-binding"/>
    <property type="match status" value="1"/>
</dbReference>
<keyword evidence="3" id="KW-1185">Reference proteome</keyword>
<dbReference type="EMBL" id="LNZH02000178">
    <property type="protein sequence ID" value="OCB88499.1"/>
    <property type="molecule type" value="Genomic_DNA"/>
</dbReference>
<comment type="caution">
    <text evidence="2">The sequence shown here is derived from an EMBL/GenBank/DDBJ whole genome shotgun (WGS) entry which is preliminary data.</text>
</comment>
<dbReference type="AlphaFoldDB" id="A0A9Q5HZ04"/>
<accession>A0A9Q5HZ04</accession>
<evidence type="ECO:0000313" key="2">
    <source>
        <dbReference type="EMBL" id="OCB88499.1"/>
    </source>
</evidence>